<comment type="caution">
    <text evidence="2">The sequence shown here is derived from an EMBL/GenBank/DDBJ whole genome shotgun (WGS) entry which is preliminary data.</text>
</comment>
<reference evidence="2" key="1">
    <citation type="submission" date="2022-02" db="EMBL/GenBank/DDBJ databases">
        <title>Halalkalibacter sp. nov. isolated from Lonar Lake, India.</title>
        <authorList>
            <person name="Joshi A."/>
            <person name="Thite S."/>
            <person name="Lodha T."/>
        </authorList>
    </citation>
    <scope>NUCLEOTIDE SEQUENCE</scope>
    <source>
        <strain evidence="2">MEB205</strain>
    </source>
</reference>
<gene>
    <name evidence="2" type="ORF">MF646_10545</name>
</gene>
<accession>A0A9X2CT11</accession>
<protein>
    <submittedName>
        <fullName evidence="2">VOC family protein</fullName>
    </submittedName>
</protein>
<dbReference type="Proteomes" id="UP001139150">
    <property type="component" value="Unassembled WGS sequence"/>
</dbReference>
<dbReference type="RefSeq" id="WP_250096454.1">
    <property type="nucleotide sequence ID" value="NZ_JAKRYL010000009.1"/>
</dbReference>
<dbReference type="SUPFAM" id="SSF54593">
    <property type="entry name" value="Glyoxalase/Bleomycin resistance protein/Dihydroxybiphenyl dioxygenase"/>
    <property type="match status" value="1"/>
</dbReference>
<proteinExistence type="predicted"/>
<evidence type="ECO:0000313" key="3">
    <source>
        <dbReference type="Proteomes" id="UP001139150"/>
    </source>
</evidence>
<feature type="domain" description="VOC" evidence="1">
    <location>
        <begin position="5"/>
        <end position="123"/>
    </location>
</feature>
<dbReference type="Gene3D" id="3.10.180.10">
    <property type="entry name" value="2,3-Dihydroxybiphenyl 1,2-Dioxygenase, domain 1"/>
    <property type="match status" value="1"/>
</dbReference>
<dbReference type="InterPro" id="IPR004360">
    <property type="entry name" value="Glyas_Fos-R_dOase_dom"/>
</dbReference>
<keyword evidence="3" id="KW-1185">Reference proteome</keyword>
<sequence length="126" mass="14557">MKAVLLHHVSLPVSNLERSKAFYGKVLRLKEVARPDFDFDGAWYQIGEGQLHLIVDETMPREAEQKINSRALHFALRVEDYYETAEWLKKHNITIVKKPDSKSGFAQIFCCDPDGHIIELHVEQPL</sequence>
<organism evidence="2 3">
    <name type="scientific">Halalkalibacter alkaliphilus</name>
    <dbReference type="NCBI Taxonomy" id="2917993"/>
    <lineage>
        <taxon>Bacteria</taxon>
        <taxon>Bacillati</taxon>
        <taxon>Bacillota</taxon>
        <taxon>Bacilli</taxon>
        <taxon>Bacillales</taxon>
        <taxon>Bacillaceae</taxon>
        <taxon>Halalkalibacter</taxon>
    </lineage>
</organism>
<name>A0A9X2CT11_9BACI</name>
<dbReference type="PANTHER" id="PTHR46142:SF3">
    <property type="entry name" value="F18B13.24 PROTEIN"/>
    <property type="match status" value="1"/>
</dbReference>
<dbReference type="PROSITE" id="PS51819">
    <property type="entry name" value="VOC"/>
    <property type="match status" value="1"/>
</dbReference>
<dbReference type="InterPro" id="IPR037523">
    <property type="entry name" value="VOC_core"/>
</dbReference>
<evidence type="ECO:0000259" key="1">
    <source>
        <dbReference type="PROSITE" id="PS51819"/>
    </source>
</evidence>
<dbReference type="PANTHER" id="PTHR46142">
    <property type="match status" value="1"/>
</dbReference>
<evidence type="ECO:0000313" key="2">
    <source>
        <dbReference type="EMBL" id="MCL7747557.1"/>
    </source>
</evidence>
<dbReference type="AlphaFoldDB" id="A0A9X2CT11"/>
<dbReference type="InterPro" id="IPR029068">
    <property type="entry name" value="Glyas_Bleomycin-R_OHBP_Dase"/>
</dbReference>
<dbReference type="Pfam" id="PF00903">
    <property type="entry name" value="Glyoxalase"/>
    <property type="match status" value="1"/>
</dbReference>
<dbReference type="EMBL" id="JAKRYL010000009">
    <property type="protein sequence ID" value="MCL7747557.1"/>
    <property type="molecule type" value="Genomic_DNA"/>
</dbReference>